<evidence type="ECO:0000256" key="1">
    <source>
        <dbReference type="SAM" id="Phobius"/>
    </source>
</evidence>
<reference evidence="2 3" key="1">
    <citation type="submission" date="2022-04" db="EMBL/GenBank/DDBJ databases">
        <title>Gracilibacillus sp. isolated from saltern.</title>
        <authorList>
            <person name="Won M."/>
            <person name="Lee C.-M."/>
            <person name="Woen H.-Y."/>
            <person name="Kwon S.-W."/>
        </authorList>
    </citation>
    <scope>NUCLEOTIDE SEQUENCE [LARGE SCALE GENOMIC DNA]</scope>
    <source>
        <strain evidence="2 3">SSWR10-1</strain>
    </source>
</reference>
<keyword evidence="1" id="KW-1133">Transmembrane helix</keyword>
<evidence type="ECO:0000313" key="2">
    <source>
        <dbReference type="EMBL" id="UOQ49847.1"/>
    </source>
</evidence>
<protein>
    <submittedName>
        <fullName evidence="2">Uncharacterized protein</fullName>
    </submittedName>
</protein>
<dbReference type="Proteomes" id="UP000831782">
    <property type="component" value="Chromosome"/>
</dbReference>
<keyword evidence="3" id="KW-1185">Reference proteome</keyword>
<dbReference type="RefSeq" id="WP_244722747.1">
    <property type="nucleotide sequence ID" value="NZ_CP095072.1"/>
</dbReference>
<accession>A0ABY4F1A5</accession>
<gene>
    <name evidence="2" type="ORF">MUN88_07170</name>
</gene>
<organism evidence="2 3">
    <name type="scientific">Gracilibacillus caseinilyticus</name>
    <dbReference type="NCBI Taxonomy" id="2932256"/>
    <lineage>
        <taxon>Bacteria</taxon>
        <taxon>Bacillati</taxon>
        <taxon>Bacillota</taxon>
        <taxon>Bacilli</taxon>
        <taxon>Bacillales</taxon>
        <taxon>Bacillaceae</taxon>
        <taxon>Gracilibacillus</taxon>
    </lineage>
</organism>
<keyword evidence="1" id="KW-0472">Membrane</keyword>
<keyword evidence="1" id="KW-0812">Transmembrane</keyword>
<proteinExistence type="predicted"/>
<feature type="transmembrane region" description="Helical" evidence="1">
    <location>
        <begin position="62"/>
        <end position="79"/>
    </location>
</feature>
<sequence>MVFEFSFLPKGYSIVEVQNDSMTLQSYNIAGIEKDIATVSFSKEDTWKIAAIEHEIKRQKEFLWILYFAVTVSIFLFVYKVRNNMKVWKAILFLLF</sequence>
<dbReference type="EMBL" id="CP095072">
    <property type="protein sequence ID" value="UOQ49847.1"/>
    <property type="molecule type" value="Genomic_DNA"/>
</dbReference>
<evidence type="ECO:0000313" key="3">
    <source>
        <dbReference type="Proteomes" id="UP000831782"/>
    </source>
</evidence>
<name>A0ABY4F1A5_9BACI</name>